<accession>A0AA36CGK7</accession>
<dbReference type="InterPro" id="IPR050327">
    <property type="entry name" value="Proton-linked_MCT"/>
</dbReference>
<feature type="region of interest" description="Disordered" evidence="1">
    <location>
        <begin position="772"/>
        <end position="810"/>
    </location>
</feature>
<feature type="transmembrane region" description="Helical" evidence="2">
    <location>
        <begin position="584"/>
        <end position="602"/>
    </location>
</feature>
<feature type="region of interest" description="Disordered" evidence="1">
    <location>
        <begin position="426"/>
        <end position="471"/>
    </location>
</feature>
<proteinExistence type="predicted"/>
<dbReference type="InterPro" id="IPR036259">
    <property type="entry name" value="MFS_trans_sf"/>
</dbReference>
<feature type="transmembrane region" description="Helical" evidence="2">
    <location>
        <begin position="622"/>
        <end position="642"/>
    </location>
</feature>
<dbReference type="GO" id="GO:0008028">
    <property type="term" value="F:monocarboxylic acid transmembrane transporter activity"/>
    <property type="evidence" value="ECO:0007669"/>
    <property type="project" value="TreeGrafter"/>
</dbReference>
<dbReference type="InterPro" id="IPR011701">
    <property type="entry name" value="MFS"/>
</dbReference>
<keyword evidence="2" id="KW-1133">Transmembrane helix</keyword>
<evidence type="ECO:0008006" key="5">
    <source>
        <dbReference type="Google" id="ProtNLM"/>
    </source>
</evidence>
<feature type="transmembrane region" description="Helical" evidence="2">
    <location>
        <begin position="654"/>
        <end position="673"/>
    </location>
</feature>
<feature type="transmembrane region" description="Helical" evidence="2">
    <location>
        <begin position="148"/>
        <end position="166"/>
    </location>
</feature>
<feature type="transmembrane region" description="Helical" evidence="2">
    <location>
        <begin position="679"/>
        <end position="703"/>
    </location>
</feature>
<dbReference type="SUPFAM" id="SSF103473">
    <property type="entry name" value="MFS general substrate transporter"/>
    <property type="match status" value="2"/>
</dbReference>
<feature type="transmembrane region" description="Helical" evidence="2">
    <location>
        <begin position="117"/>
        <end position="136"/>
    </location>
</feature>
<name>A0AA36CGK7_9BILA</name>
<evidence type="ECO:0000256" key="2">
    <source>
        <dbReference type="SAM" id="Phobius"/>
    </source>
</evidence>
<dbReference type="Proteomes" id="UP001177023">
    <property type="component" value="Unassembled WGS sequence"/>
</dbReference>
<feature type="compositionally biased region" description="Polar residues" evidence="1">
    <location>
        <begin position="457"/>
        <end position="471"/>
    </location>
</feature>
<feature type="transmembrane region" description="Helical" evidence="2">
    <location>
        <begin position="742"/>
        <end position="764"/>
    </location>
</feature>
<evidence type="ECO:0000256" key="1">
    <source>
        <dbReference type="SAM" id="MobiDB-lite"/>
    </source>
</evidence>
<dbReference type="PANTHER" id="PTHR11360">
    <property type="entry name" value="MONOCARBOXYLATE TRANSPORTER"/>
    <property type="match status" value="1"/>
</dbReference>
<dbReference type="Gene3D" id="1.20.1250.20">
    <property type="entry name" value="MFS general substrate transporter like domains"/>
    <property type="match status" value="2"/>
</dbReference>
<evidence type="ECO:0000313" key="3">
    <source>
        <dbReference type="EMBL" id="CAJ0568112.1"/>
    </source>
</evidence>
<evidence type="ECO:0000313" key="4">
    <source>
        <dbReference type="Proteomes" id="UP001177023"/>
    </source>
</evidence>
<keyword evidence="2" id="KW-0812">Transmembrane</keyword>
<comment type="caution">
    <text evidence="3">The sequence shown here is derived from an EMBL/GenBank/DDBJ whole genome shotgun (WGS) entry which is preliminary data.</text>
</comment>
<feature type="transmembrane region" description="Helical" evidence="2">
    <location>
        <begin position="81"/>
        <end position="105"/>
    </location>
</feature>
<sequence length="810" mass="89926">MENAAIINNRRASGVKKTRFTTDGDVKDWVDNKKIYRPEDGFDERQALVQNDGPADDVETASTSTSSSDCQPLALDGGFGWVIVLISFFIHFICDGLSFSFGMIYPAMQETFDSARLGASVVASFYLAIPLLGGPIAGTLTDIYDCRATTILGGLLAGGGTIIAWAGPNNIWFFGLFFGIVTGMGLCFCYNSGIVIVTYYFEKHRGLATALAVSGSGAGTLVFPWIIEKVLAHYDFWWAILLYGITFLFLVLLGIWMRDVEWPNETTEYKRNKFLRKLDKMKEDRESVWNADLAGFNTLLPVREAVQERPRLSRSMPVIPVYADEFLQKIEPSNSIQSIRQAVLNLQDNVTRSKSFGLFRNPVPKLDLPPLPEDEVLTAKLDHLDLQTSTSPYNTITSKSRTRMYSNHSMSMDALDQMEIHMGAMTELGPSSGSSSDSALSNDGDSSSSELSDHILTKQSSQPRELSIVQPSNAPAKIVNVDSGIVMKWDRQGVGMPGQLNQTARGIRTSMVAHSRVPASNATGLRYMALRDSFRGLRSKVPSAPTLFVKKKKKKTLKDVLHLKQMKTTITDTAKEYWRLATDWRFSAYLFSIFLLYMFYDIPYVNFPEFVDEHLGVPLSQASSLVAGIGGFNLISMFFCGFLSDRGWIKEHLFLVYGVMISLCGVCLLLSTIAQDYRFMLAISWLYGFFIASNYVLGSVLLCELMFVSDFQNGYGFLSMTQGIGNLIGPALVGWVRDATNSYQVMFIVGAVGMIISGIICIGIHVSWEDEDEETENSRKPSKKLSTSNVHNAEEGKLDEKPRNGILLSP</sequence>
<dbReference type="PANTHER" id="PTHR11360:SF299">
    <property type="entry name" value="GEM-1"/>
    <property type="match status" value="1"/>
</dbReference>
<feature type="transmembrane region" description="Helical" evidence="2">
    <location>
        <begin position="238"/>
        <end position="257"/>
    </location>
</feature>
<keyword evidence="2" id="KW-0472">Membrane</keyword>
<reference evidence="3" key="1">
    <citation type="submission" date="2023-06" db="EMBL/GenBank/DDBJ databases">
        <authorList>
            <person name="Delattre M."/>
        </authorList>
    </citation>
    <scope>NUCLEOTIDE SEQUENCE</scope>
    <source>
        <strain evidence="3">AF72</strain>
    </source>
</reference>
<feature type="transmembrane region" description="Helical" evidence="2">
    <location>
        <begin position="715"/>
        <end position="736"/>
    </location>
</feature>
<feature type="compositionally biased region" description="Basic and acidic residues" evidence="1">
    <location>
        <begin position="792"/>
        <end position="803"/>
    </location>
</feature>
<organism evidence="3 4">
    <name type="scientific">Mesorhabditis spiculigera</name>
    <dbReference type="NCBI Taxonomy" id="96644"/>
    <lineage>
        <taxon>Eukaryota</taxon>
        <taxon>Metazoa</taxon>
        <taxon>Ecdysozoa</taxon>
        <taxon>Nematoda</taxon>
        <taxon>Chromadorea</taxon>
        <taxon>Rhabditida</taxon>
        <taxon>Rhabditina</taxon>
        <taxon>Rhabditomorpha</taxon>
        <taxon>Rhabditoidea</taxon>
        <taxon>Rhabditidae</taxon>
        <taxon>Mesorhabditinae</taxon>
        <taxon>Mesorhabditis</taxon>
    </lineage>
</organism>
<feature type="compositionally biased region" description="Low complexity" evidence="1">
    <location>
        <begin position="428"/>
        <end position="450"/>
    </location>
</feature>
<protein>
    <recommendedName>
        <fullName evidence="5">Major facilitator superfamily (MFS) profile domain-containing protein</fullName>
    </recommendedName>
</protein>
<gene>
    <name evidence="3" type="ORF">MSPICULIGERA_LOCUS6639</name>
</gene>
<dbReference type="AlphaFoldDB" id="A0AA36CGK7"/>
<feature type="non-terminal residue" evidence="3">
    <location>
        <position position="1"/>
    </location>
</feature>
<dbReference type="EMBL" id="CATQJA010001663">
    <property type="protein sequence ID" value="CAJ0568112.1"/>
    <property type="molecule type" value="Genomic_DNA"/>
</dbReference>
<feature type="transmembrane region" description="Helical" evidence="2">
    <location>
        <begin position="172"/>
        <end position="200"/>
    </location>
</feature>
<feature type="transmembrane region" description="Helical" evidence="2">
    <location>
        <begin position="207"/>
        <end position="226"/>
    </location>
</feature>
<dbReference type="Pfam" id="PF07690">
    <property type="entry name" value="MFS_1"/>
    <property type="match status" value="2"/>
</dbReference>
<keyword evidence="4" id="KW-1185">Reference proteome</keyword>